<sequence>MRKYYCLLITLLLLNSAHAQSKDEQEIRGLLNIQTEAWNHGNIEAFMQTYWQSDSLLFVGKKGIQYGWTNTLNNYKKSYPDATAMGQLHFNILQVKRLSALYFFVVGEWHLQRTIGNLDGHYTLLLRKIKGHWLIVSDHSS</sequence>
<dbReference type="SUPFAM" id="SSF54427">
    <property type="entry name" value="NTF2-like"/>
    <property type="match status" value="1"/>
</dbReference>
<keyword evidence="4" id="KW-1185">Reference proteome</keyword>
<comment type="caution">
    <text evidence="3">The sequence shown here is derived from an EMBL/GenBank/DDBJ whole genome shotgun (WGS) entry which is preliminary data.</text>
</comment>
<protein>
    <submittedName>
        <fullName evidence="3">DUF4440 domain-containing protein</fullName>
    </submittedName>
</protein>
<feature type="chain" id="PRO_5017733164" evidence="1">
    <location>
        <begin position="20"/>
        <end position="141"/>
    </location>
</feature>
<dbReference type="RefSeq" id="WP_116845706.1">
    <property type="nucleotide sequence ID" value="NZ_QTJU01000001.1"/>
</dbReference>
<dbReference type="OrthoDB" id="120856at2"/>
<evidence type="ECO:0000313" key="4">
    <source>
        <dbReference type="Proteomes" id="UP000261284"/>
    </source>
</evidence>
<dbReference type="Gene3D" id="3.10.450.50">
    <property type="match status" value="1"/>
</dbReference>
<reference evidence="3 4" key="1">
    <citation type="submission" date="2018-08" db="EMBL/GenBank/DDBJ databases">
        <title>Chitinophagaceae sp. K23C18032701, a novel bacterium isolated from forest soil.</title>
        <authorList>
            <person name="Wang C."/>
        </authorList>
    </citation>
    <scope>NUCLEOTIDE SEQUENCE [LARGE SCALE GENOMIC DNA]</scope>
    <source>
        <strain evidence="3 4">K23C18032701</strain>
    </source>
</reference>
<evidence type="ECO:0000313" key="3">
    <source>
        <dbReference type="EMBL" id="RFM29950.1"/>
    </source>
</evidence>
<feature type="signal peptide" evidence="1">
    <location>
        <begin position="1"/>
        <end position="19"/>
    </location>
</feature>
<proteinExistence type="predicted"/>
<dbReference type="InterPro" id="IPR032710">
    <property type="entry name" value="NTF2-like_dom_sf"/>
</dbReference>
<dbReference type="AlphaFoldDB" id="A0A3E1NPW1"/>
<organism evidence="3 4">
    <name type="scientific">Deminuibacter soli</name>
    <dbReference type="NCBI Taxonomy" id="2291815"/>
    <lineage>
        <taxon>Bacteria</taxon>
        <taxon>Pseudomonadati</taxon>
        <taxon>Bacteroidota</taxon>
        <taxon>Chitinophagia</taxon>
        <taxon>Chitinophagales</taxon>
        <taxon>Chitinophagaceae</taxon>
        <taxon>Deminuibacter</taxon>
    </lineage>
</organism>
<evidence type="ECO:0000256" key="1">
    <source>
        <dbReference type="SAM" id="SignalP"/>
    </source>
</evidence>
<accession>A0A3E1NPW1</accession>
<dbReference type="Proteomes" id="UP000261284">
    <property type="component" value="Unassembled WGS sequence"/>
</dbReference>
<keyword evidence="1" id="KW-0732">Signal</keyword>
<evidence type="ECO:0000259" key="2">
    <source>
        <dbReference type="Pfam" id="PF14534"/>
    </source>
</evidence>
<name>A0A3E1NPW1_9BACT</name>
<dbReference type="Pfam" id="PF14534">
    <property type="entry name" value="DUF4440"/>
    <property type="match status" value="1"/>
</dbReference>
<gene>
    <name evidence="3" type="ORF">DXN05_02970</name>
</gene>
<dbReference type="EMBL" id="QTJU01000001">
    <property type="protein sequence ID" value="RFM29950.1"/>
    <property type="molecule type" value="Genomic_DNA"/>
</dbReference>
<dbReference type="InterPro" id="IPR027843">
    <property type="entry name" value="DUF4440"/>
</dbReference>
<feature type="domain" description="DUF4440" evidence="2">
    <location>
        <begin position="27"/>
        <end position="135"/>
    </location>
</feature>